<keyword evidence="3" id="KW-1185">Reference proteome</keyword>
<feature type="region of interest" description="Disordered" evidence="1">
    <location>
        <begin position="1"/>
        <end position="26"/>
    </location>
</feature>
<evidence type="ECO:0000313" key="2">
    <source>
        <dbReference type="EMBL" id="OAX35644.1"/>
    </source>
</evidence>
<proteinExistence type="predicted"/>
<evidence type="ECO:0000256" key="1">
    <source>
        <dbReference type="SAM" id="MobiDB-lite"/>
    </source>
</evidence>
<dbReference type="Proteomes" id="UP000092154">
    <property type="component" value="Unassembled WGS sequence"/>
</dbReference>
<gene>
    <name evidence="2" type="ORF">K503DRAFT_858491</name>
</gene>
<reference evidence="2 3" key="1">
    <citation type="submission" date="2016-06" db="EMBL/GenBank/DDBJ databases">
        <title>Comparative genomics of the ectomycorrhizal sister species Rhizopogon vinicolor and Rhizopogon vesiculosus (Basidiomycota: Boletales) reveals a divergence of the mating type B locus.</title>
        <authorList>
            <consortium name="DOE Joint Genome Institute"/>
            <person name="Mujic A.B."/>
            <person name="Kuo A."/>
            <person name="Tritt A."/>
            <person name="Lipzen A."/>
            <person name="Chen C."/>
            <person name="Johnson J."/>
            <person name="Sharma A."/>
            <person name="Barry K."/>
            <person name="Grigoriev I.V."/>
            <person name="Spatafora J.W."/>
        </authorList>
    </citation>
    <scope>NUCLEOTIDE SEQUENCE [LARGE SCALE GENOMIC DNA]</scope>
    <source>
        <strain evidence="2 3">AM-OR11-026</strain>
    </source>
</reference>
<sequence>MNVKETDDSASNGYSSGIEVEGRPENIKQARTSQVNIASLIFVIEDAQIEAIRGGFIVNERLGDRITNEVEDLVALRRIRCQMYMSMDSNETSRLELRSAGQRSH</sequence>
<name>A0A1B7MSQ0_9AGAM</name>
<dbReference type="InParanoid" id="A0A1B7MSQ0"/>
<dbReference type="AlphaFoldDB" id="A0A1B7MSQ0"/>
<dbReference type="EMBL" id="KV448481">
    <property type="protein sequence ID" value="OAX35644.1"/>
    <property type="molecule type" value="Genomic_DNA"/>
</dbReference>
<accession>A0A1B7MSQ0</accession>
<evidence type="ECO:0000313" key="3">
    <source>
        <dbReference type="Proteomes" id="UP000092154"/>
    </source>
</evidence>
<organism evidence="2 3">
    <name type="scientific">Rhizopogon vinicolor AM-OR11-026</name>
    <dbReference type="NCBI Taxonomy" id="1314800"/>
    <lineage>
        <taxon>Eukaryota</taxon>
        <taxon>Fungi</taxon>
        <taxon>Dikarya</taxon>
        <taxon>Basidiomycota</taxon>
        <taxon>Agaricomycotina</taxon>
        <taxon>Agaricomycetes</taxon>
        <taxon>Agaricomycetidae</taxon>
        <taxon>Boletales</taxon>
        <taxon>Suillineae</taxon>
        <taxon>Rhizopogonaceae</taxon>
        <taxon>Rhizopogon</taxon>
    </lineage>
</organism>
<protein>
    <submittedName>
        <fullName evidence="2">Uncharacterized protein</fullName>
    </submittedName>
</protein>